<proteinExistence type="predicted"/>
<dbReference type="EMBL" id="LR031576">
    <property type="protein sequence ID" value="VDD12426.1"/>
    <property type="molecule type" value="Genomic_DNA"/>
</dbReference>
<evidence type="ECO:0000313" key="1">
    <source>
        <dbReference type="EMBL" id="CAG7906524.1"/>
    </source>
</evidence>
<protein>
    <submittedName>
        <fullName evidence="1">Uncharacterized protein</fullName>
    </submittedName>
</protein>
<sequence>SLTLPNCRNLRSLVDSGSYCLLELCLDNCNNVESLSDQLSHFTKLIYLDLSSHDFETLPSSISDLTSLVTLCLNNCKKTQISGSSSKEPPVPPCKWLWFPRS</sequence>
<gene>
    <name evidence="2" type="ORF">BRAA04T16957Z</name>
    <name evidence="1" type="ORF">BRAPAZ1V2_A04P14250.2</name>
</gene>
<accession>A0A3P6CAK0</accession>
<organism evidence="2">
    <name type="scientific">Brassica campestris</name>
    <name type="common">Field mustard</name>
    <dbReference type="NCBI Taxonomy" id="3711"/>
    <lineage>
        <taxon>Eukaryota</taxon>
        <taxon>Viridiplantae</taxon>
        <taxon>Streptophyta</taxon>
        <taxon>Embryophyta</taxon>
        <taxon>Tracheophyta</taxon>
        <taxon>Spermatophyta</taxon>
        <taxon>Magnoliopsida</taxon>
        <taxon>eudicotyledons</taxon>
        <taxon>Gunneridae</taxon>
        <taxon>Pentapetalae</taxon>
        <taxon>rosids</taxon>
        <taxon>malvids</taxon>
        <taxon>Brassicales</taxon>
        <taxon>Brassicaceae</taxon>
        <taxon>Brassiceae</taxon>
        <taxon>Brassica</taxon>
    </lineage>
</organism>
<dbReference type="Proteomes" id="UP000694005">
    <property type="component" value="Chromosome A04"/>
</dbReference>
<name>A0A3P6CAK0_BRACM</name>
<dbReference type="InterPro" id="IPR032675">
    <property type="entry name" value="LRR_dom_sf"/>
</dbReference>
<dbReference type="SUPFAM" id="SSF52058">
    <property type="entry name" value="L domain-like"/>
    <property type="match status" value="1"/>
</dbReference>
<dbReference type="AlphaFoldDB" id="A0A3P6CAK0"/>
<dbReference type="Gramene" id="A04p14250.2_BraZ1">
    <property type="protein sequence ID" value="A04p14250.2_BraZ1.CDS.1"/>
    <property type="gene ID" value="A04g14250.2_BraZ1"/>
</dbReference>
<reference evidence="2" key="1">
    <citation type="submission" date="2018-11" db="EMBL/GenBank/DDBJ databases">
        <authorList>
            <consortium name="Genoscope - CEA"/>
            <person name="William W."/>
        </authorList>
    </citation>
    <scope>NUCLEOTIDE SEQUENCE</scope>
</reference>
<evidence type="ECO:0000313" key="2">
    <source>
        <dbReference type="EMBL" id="VDD12426.1"/>
    </source>
</evidence>
<dbReference type="Gene3D" id="3.80.10.10">
    <property type="entry name" value="Ribonuclease Inhibitor"/>
    <property type="match status" value="1"/>
</dbReference>
<feature type="non-terminal residue" evidence="2">
    <location>
        <position position="1"/>
    </location>
</feature>
<dbReference type="EMBL" id="LS974620">
    <property type="protein sequence ID" value="CAG7906524.1"/>
    <property type="molecule type" value="Genomic_DNA"/>
</dbReference>